<feature type="transmembrane region" description="Helical" evidence="1">
    <location>
        <begin position="57"/>
        <end position="82"/>
    </location>
</feature>
<reference evidence="2 3" key="1">
    <citation type="submission" date="2016-10" db="EMBL/GenBank/DDBJ databases">
        <authorList>
            <person name="Varghese N."/>
            <person name="Submissions S."/>
        </authorList>
    </citation>
    <scope>NUCLEOTIDE SEQUENCE [LARGE SCALE GENOMIC DNA]</scope>
    <source>
        <strain evidence="2 3">CGMCC 1.3527</strain>
    </source>
</reference>
<evidence type="ECO:0000256" key="1">
    <source>
        <dbReference type="SAM" id="Phobius"/>
    </source>
</evidence>
<name>A0A1G7MGM4_9EURY</name>
<evidence type="ECO:0000313" key="3">
    <source>
        <dbReference type="Proteomes" id="UP000324020"/>
    </source>
</evidence>
<accession>A0A1G7MGM4</accession>
<proteinExistence type="predicted"/>
<sequence>MTSLTLLSTGLMGLLVVATFVAVAEIGAKRVAPGDDEAGGRYEAIVGALGEVARTPVVWAVSFVGITVLVGGSILLGVGSFGIPEGLAGTLVNVAYLVVGLLLVGFVFLGAYFATRSRGLGNAHGVAAGTLATGAAFLVLVTVQLVVGVVG</sequence>
<organism evidence="2 3">
    <name type="scientific">Halorubrum xinjiangense</name>
    <dbReference type="NCBI Taxonomy" id="261291"/>
    <lineage>
        <taxon>Archaea</taxon>
        <taxon>Methanobacteriati</taxon>
        <taxon>Methanobacteriota</taxon>
        <taxon>Stenosarchaea group</taxon>
        <taxon>Halobacteria</taxon>
        <taxon>Halobacteriales</taxon>
        <taxon>Haloferacaceae</taxon>
        <taxon>Halorubrum</taxon>
    </lineage>
</organism>
<feature type="transmembrane region" description="Helical" evidence="1">
    <location>
        <begin position="126"/>
        <end position="150"/>
    </location>
</feature>
<dbReference type="EMBL" id="FNBO01000006">
    <property type="protein sequence ID" value="SDF60764.1"/>
    <property type="molecule type" value="Genomic_DNA"/>
</dbReference>
<keyword evidence="1" id="KW-0472">Membrane</keyword>
<protein>
    <submittedName>
        <fullName evidence="2">Uncharacterized protein</fullName>
    </submittedName>
</protein>
<feature type="transmembrane region" description="Helical" evidence="1">
    <location>
        <begin position="94"/>
        <end position="114"/>
    </location>
</feature>
<gene>
    <name evidence="2" type="ORF">SAMN04488067_10655</name>
</gene>
<evidence type="ECO:0000313" key="2">
    <source>
        <dbReference type="EMBL" id="SDF60764.1"/>
    </source>
</evidence>
<keyword evidence="3" id="KW-1185">Reference proteome</keyword>
<keyword evidence="1" id="KW-1133">Transmembrane helix</keyword>
<dbReference type="Proteomes" id="UP000324020">
    <property type="component" value="Unassembled WGS sequence"/>
</dbReference>
<dbReference type="AlphaFoldDB" id="A0A1G7MGM4"/>
<keyword evidence="1" id="KW-0812">Transmembrane</keyword>